<sequence length="355" mass="40390">MTTFPDRLRAARKMKGWTLQELADQIGSISKQSLNKYEQGLMRPEGALLSLLATTLDVTVDYFFRPNRIELGQVEFRKKAKLSAKDQGIIEEKIKDYLERYLEVEELLEIKHEFNSPFGHDKDGRARRQRVSTYAEVEAAAIETLKAWKLGINPIPNVVEALEENGVCVLVQPASDAFHGLATTVSNMPVIVLNETDTPERRRFTALHELGHLVLDIAVDDPKEQENFCHWFASAMLLPREIVHRMFGTKRSRISMFELIAVKKQYGISVQATMRRLNKLGIVNDSHYKYFCIKIAPNKKEIHLGAYLGETNTSYRFSQLIHRLWAEDIVSDSKAANLAGMTLSELQIQLTGADE</sequence>
<dbReference type="OrthoDB" id="9794834at2"/>
<comment type="caution">
    <text evidence="3">The sequence shown here is derived from an EMBL/GenBank/DDBJ whole genome shotgun (WGS) entry which is preliminary data.</text>
</comment>
<name>A0A4Z0MC07_9BACT</name>
<evidence type="ECO:0000313" key="3">
    <source>
        <dbReference type="EMBL" id="TGD76910.1"/>
    </source>
</evidence>
<dbReference type="PROSITE" id="PS50943">
    <property type="entry name" value="HTH_CROC1"/>
    <property type="match status" value="1"/>
</dbReference>
<dbReference type="PANTHER" id="PTHR43236">
    <property type="entry name" value="ANTITOXIN HIGA1"/>
    <property type="match status" value="1"/>
</dbReference>
<dbReference type="SMART" id="SM00530">
    <property type="entry name" value="HTH_XRE"/>
    <property type="match status" value="1"/>
</dbReference>
<protein>
    <submittedName>
        <fullName evidence="3">ImmA/IrrE family metallo-endopeptidase</fullName>
    </submittedName>
</protein>
<dbReference type="Gene3D" id="1.10.10.2910">
    <property type="match status" value="1"/>
</dbReference>
<dbReference type="Pfam" id="PF01381">
    <property type="entry name" value="HTH_3"/>
    <property type="match status" value="1"/>
</dbReference>
<dbReference type="AlphaFoldDB" id="A0A4Z0MC07"/>
<proteinExistence type="inferred from homology"/>
<dbReference type="RefSeq" id="WP_135533153.1">
    <property type="nucleotide sequence ID" value="NZ_SRKZ01000012.1"/>
</dbReference>
<evidence type="ECO:0000256" key="1">
    <source>
        <dbReference type="ARBA" id="ARBA00007227"/>
    </source>
</evidence>
<evidence type="ECO:0000259" key="2">
    <source>
        <dbReference type="PROSITE" id="PS50943"/>
    </source>
</evidence>
<feature type="domain" description="HTH cro/C1-type" evidence="2">
    <location>
        <begin position="8"/>
        <end position="63"/>
    </location>
</feature>
<dbReference type="Proteomes" id="UP000298284">
    <property type="component" value="Unassembled WGS sequence"/>
</dbReference>
<reference evidence="3 4" key="1">
    <citation type="submission" date="2019-04" db="EMBL/GenBank/DDBJ databases">
        <authorList>
            <person name="Feng G."/>
            <person name="Zhang J."/>
            <person name="Zhu H."/>
        </authorList>
    </citation>
    <scope>NUCLEOTIDE SEQUENCE [LARGE SCALE GENOMIC DNA]</scope>
    <source>
        <strain evidence="3 4">JCM 19491</strain>
    </source>
</reference>
<keyword evidence="4" id="KW-1185">Reference proteome</keyword>
<evidence type="ECO:0000313" key="4">
    <source>
        <dbReference type="Proteomes" id="UP000298284"/>
    </source>
</evidence>
<dbReference type="InterPro" id="IPR010982">
    <property type="entry name" value="Lambda_DNA-bd_dom_sf"/>
</dbReference>
<dbReference type="GO" id="GO:0003677">
    <property type="term" value="F:DNA binding"/>
    <property type="evidence" value="ECO:0007669"/>
    <property type="project" value="InterPro"/>
</dbReference>
<dbReference type="PANTHER" id="PTHR43236:SF1">
    <property type="entry name" value="BLL7220 PROTEIN"/>
    <property type="match status" value="1"/>
</dbReference>
<dbReference type="InterPro" id="IPR010359">
    <property type="entry name" value="IrrE_HExxH"/>
</dbReference>
<dbReference type="InterPro" id="IPR052345">
    <property type="entry name" value="Rad_response_metalloprotease"/>
</dbReference>
<organism evidence="3 4">
    <name type="scientific">Hymenobacter wooponensis</name>
    <dbReference type="NCBI Taxonomy" id="1525360"/>
    <lineage>
        <taxon>Bacteria</taxon>
        <taxon>Pseudomonadati</taxon>
        <taxon>Bacteroidota</taxon>
        <taxon>Cytophagia</taxon>
        <taxon>Cytophagales</taxon>
        <taxon>Hymenobacteraceae</taxon>
        <taxon>Hymenobacter</taxon>
    </lineage>
</organism>
<dbReference type="InterPro" id="IPR001387">
    <property type="entry name" value="Cro/C1-type_HTH"/>
</dbReference>
<accession>A0A4Z0MC07</accession>
<dbReference type="SUPFAM" id="SSF47413">
    <property type="entry name" value="lambda repressor-like DNA-binding domains"/>
    <property type="match status" value="1"/>
</dbReference>
<dbReference type="CDD" id="cd00093">
    <property type="entry name" value="HTH_XRE"/>
    <property type="match status" value="1"/>
</dbReference>
<dbReference type="Gene3D" id="1.10.260.40">
    <property type="entry name" value="lambda repressor-like DNA-binding domains"/>
    <property type="match status" value="1"/>
</dbReference>
<comment type="similarity">
    <text evidence="1">Belongs to the short-chain fatty acyl-CoA assimilation regulator (ScfR) family.</text>
</comment>
<dbReference type="Pfam" id="PF06114">
    <property type="entry name" value="Peptidase_M78"/>
    <property type="match status" value="1"/>
</dbReference>
<dbReference type="EMBL" id="SRKZ01000012">
    <property type="protein sequence ID" value="TGD76910.1"/>
    <property type="molecule type" value="Genomic_DNA"/>
</dbReference>
<gene>
    <name evidence="3" type="ORF">EU557_24935</name>
</gene>